<protein>
    <submittedName>
        <fullName evidence="2">Uncharacterized protein</fullName>
    </submittedName>
</protein>
<evidence type="ECO:0000256" key="1">
    <source>
        <dbReference type="ARBA" id="ARBA00008390"/>
    </source>
</evidence>
<dbReference type="Pfam" id="PF14651">
    <property type="entry name" value="Lipocalin_7"/>
    <property type="match status" value="1"/>
</dbReference>
<dbReference type="Gene3D" id="2.40.128.20">
    <property type="match status" value="1"/>
</dbReference>
<sequence length="133" mass="14912">MAFYGVLYKHDSNENFEPFVKSLNLPDDKAAAYASYKPSQKIEQNGDEYVITTIAPQGPILMKFKSGVEFEEQISPDISGKNTITVDGNKVTQVQKFADGKTITYVREYTPEKLVVTITASFWDGTAKRIYLA</sequence>
<evidence type="ECO:0000313" key="2">
    <source>
        <dbReference type="EMBL" id="CAK1541695.1"/>
    </source>
</evidence>
<proteinExistence type="inferred from homology"/>
<gene>
    <name evidence="2" type="ORF">LNINA_LOCUS1654</name>
</gene>
<comment type="similarity">
    <text evidence="1">Belongs to the calycin superfamily. Fatty-acid binding protein (FABP) family.</text>
</comment>
<keyword evidence="3" id="KW-1185">Reference proteome</keyword>
<dbReference type="AlphaFoldDB" id="A0AAV1IZH2"/>
<accession>A0AAV1IZH2</accession>
<reference evidence="2 3" key="1">
    <citation type="submission" date="2023-11" db="EMBL/GenBank/DDBJ databases">
        <authorList>
            <person name="Okamura Y."/>
        </authorList>
    </citation>
    <scope>NUCLEOTIDE SEQUENCE [LARGE SCALE GENOMIC DNA]</scope>
</reference>
<organism evidence="2 3">
    <name type="scientific">Leptosia nina</name>
    <dbReference type="NCBI Taxonomy" id="320188"/>
    <lineage>
        <taxon>Eukaryota</taxon>
        <taxon>Metazoa</taxon>
        <taxon>Ecdysozoa</taxon>
        <taxon>Arthropoda</taxon>
        <taxon>Hexapoda</taxon>
        <taxon>Insecta</taxon>
        <taxon>Pterygota</taxon>
        <taxon>Neoptera</taxon>
        <taxon>Endopterygota</taxon>
        <taxon>Lepidoptera</taxon>
        <taxon>Glossata</taxon>
        <taxon>Ditrysia</taxon>
        <taxon>Papilionoidea</taxon>
        <taxon>Pieridae</taxon>
        <taxon>Pierinae</taxon>
        <taxon>Leptosia</taxon>
    </lineage>
</organism>
<dbReference type="EMBL" id="CAVLEF010000002">
    <property type="protein sequence ID" value="CAK1541695.1"/>
    <property type="molecule type" value="Genomic_DNA"/>
</dbReference>
<dbReference type="SUPFAM" id="SSF50814">
    <property type="entry name" value="Lipocalins"/>
    <property type="match status" value="1"/>
</dbReference>
<dbReference type="InterPro" id="IPR012674">
    <property type="entry name" value="Calycin"/>
</dbReference>
<dbReference type="Proteomes" id="UP001497472">
    <property type="component" value="Unassembled WGS sequence"/>
</dbReference>
<comment type="caution">
    <text evidence="2">The sequence shown here is derived from an EMBL/GenBank/DDBJ whole genome shotgun (WGS) entry which is preliminary data.</text>
</comment>
<dbReference type="GO" id="GO:0008289">
    <property type="term" value="F:lipid binding"/>
    <property type="evidence" value="ECO:0007669"/>
    <property type="project" value="InterPro"/>
</dbReference>
<dbReference type="PANTHER" id="PTHR11955">
    <property type="entry name" value="FATTY ACID BINDING PROTEIN"/>
    <property type="match status" value="1"/>
</dbReference>
<dbReference type="InterPro" id="IPR031259">
    <property type="entry name" value="ILBP"/>
</dbReference>
<name>A0AAV1IZH2_9NEOP</name>
<evidence type="ECO:0000313" key="3">
    <source>
        <dbReference type="Proteomes" id="UP001497472"/>
    </source>
</evidence>